<evidence type="ECO:0000256" key="9">
    <source>
        <dbReference type="ARBA" id="ARBA00023224"/>
    </source>
</evidence>
<feature type="transmembrane region" description="Helical" evidence="10">
    <location>
        <begin position="119"/>
        <end position="143"/>
    </location>
</feature>
<evidence type="ECO:0000256" key="8">
    <source>
        <dbReference type="ARBA" id="ARBA00023170"/>
    </source>
</evidence>
<evidence type="ECO:0000256" key="7">
    <source>
        <dbReference type="ARBA" id="ARBA00023136"/>
    </source>
</evidence>
<evidence type="ECO:0000313" key="12">
    <source>
        <dbReference type="Proteomes" id="UP000007266"/>
    </source>
</evidence>
<keyword evidence="7 10" id="KW-0472">Membrane</keyword>
<dbReference type="Proteomes" id="UP000007266">
    <property type="component" value="Linkage group 5"/>
</dbReference>
<name>D6WLQ4_TRICA</name>
<dbReference type="PhylomeDB" id="D6WLQ4"/>
<dbReference type="GO" id="GO:0007165">
    <property type="term" value="P:signal transduction"/>
    <property type="evidence" value="ECO:0007669"/>
    <property type="project" value="UniProtKB-KW"/>
</dbReference>
<dbReference type="HOGENOM" id="CLU_059644_1_0_1"/>
<evidence type="ECO:0000256" key="5">
    <source>
        <dbReference type="ARBA" id="ARBA00022725"/>
    </source>
</evidence>
<feature type="transmembrane region" description="Helical" evidence="10">
    <location>
        <begin position="363"/>
        <end position="382"/>
    </location>
</feature>
<dbReference type="GO" id="GO:0005549">
    <property type="term" value="F:odorant binding"/>
    <property type="evidence" value="ECO:0007669"/>
    <property type="project" value="InterPro"/>
</dbReference>
<dbReference type="PANTHER" id="PTHR21137">
    <property type="entry name" value="ODORANT RECEPTOR"/>
    <property type="match status" value="1"/>
</dbReference>
<evidence type="ECO:0000256" key="2">
    <source>
        <dbReference type="ARBA" id="ARBA00022475"/>
    </source>
</evidence>
<keyword evidence="6 10" id="KW-1133">Transmembrane helix</keyword>
<dbReference type="GO" id="GO:0004984">
    <property type="term" value="F:olfactory receptor activity"/>
    <property type="evidence" value="ECO:0000318"/>
    <property type="project" value="GO_Central"/>
</dbReference>
<feature type="transmembrane region" description="Helical" evidence="10">
    <location>
        <begin position="28"/>
        <end position="49"/>
    </location>
</feature>
<feature type="transmembrane region" description="Helical" evidence="10">
    <location>
        <begin position="256"/>
        <end position="279"/>
    </location>
</feature>
<sequence>MAQQSNLEPSDSLKTLYLMTFGVMRLRLVKAILIIIFIFHSTIGVIQIIELLVTFDGNQLLQYGPFFLVSCSCLVTISSVFTAEKILTKLFIKLAVVRFWTLTRFPPEISKKIAFESKIVTGASIIALTVMFLFSTVNVPFFGDKNVIYGIMLIQKSFGRTAKLFCFLYYGTLPILAYVAFISGGVLIYTLMHLRFYIFVINHYLERIVLQYDLVISDSHKLRDEEYQKSIYDQLKICIGRHQFFKKIEKKLNAKLLPYLLLLLYLGTAAVLSMLFNILVDASKFGYFVAIGGMVVSVIVPLLLVHVGQCLKDEYEKMFANTLKFPWIVWNSRNRKILFIFILNLQKSLCIGQPGLVLCEYSFIPSVLSFVWTFSTFIVQVASKSR</sequence>
<evidence type="ECO:0000256" key="4">
    <source>
        <dbReference type="ARBA" id="ARBA00022692"/>
    </source>
</evidence>
<dbReference type="GO" id="GO:0050911">
    <property type="term" value="P:detection of chemical stimulus involved in sensory perception of smell"/>
    <property type="evidence" value="ECO:0000318"/>
    <property type="project" value="GO_Central"/>
</dbReference>
<comment type="subcellular location">
    <subcellularLocation>
        <location evidence="1 10">Cell membrane</location>
        <topology evidence="1 10">Multi-pass membrane protein</topology>
    </subcellularLocation>
</comment>
<dbReference type="AlphaFoldDB" id="D6WLQ4"/>
<feature type="transmembrane region" description="Helical" evidence="10">
    <location>
        <begin position="61"/>
        <end position="83"/>
    </location>
</feature>
<keyword evidence="2" id="KW-1003">Cell membrane</keyword>
<dbReference type="InterPro" id="IPR004117">
    <property type="entry name" value="7tm6_olfct_rcpt"/>
</dbReference>
<protein>
    <recommendedName>
        <fullName evidence="10">Odorant receptor</fullName>
    </recommendedName>
</protein>
<accession>D6WLQ4</accession>
<evidence type="ECO:0000256" key="10">
    <source>
        <dbReference type="RuleBase" id="RU351113"/>
    </source>
</evidence>
<feature type="transmembrane region" description="Helical" evidence="10">
    <location>
        <begin position="285"/>
        <end position="308"/>
    </location>
</feature>
<keyword evidence="8 10" id="KW-0675">Receptor</keyword>
<keyword evidence="9 10" id="KW-0807">Transducer</keyword>
<dbReference type="Pfam" id="PF02949">
    <property type="entry name" value="7tm_6"/>
    <property type="match status" value="1"/>
</dbReference>
<evidence type="ECO:0000256" key="6">
    <source>
        <dbReference type="ARBA" id="ARBA00022989"/>
    </source>
</evidence>
<dbReference type="EMBL" id="KQ971343">
    <property type="protein sequence ID" value="EFA04737.1"/>
    <property type="molecule type" value="Genomic_DNA"/>
</dbReference>
<organism evidence="11 12">
    <name type="scientific">Tribolium castaneum</name>
    <name type="common">Red flour beetle</name>
    <dbReference type="NCBI Taxonomy" id="7070"/>
    <lineage>
        <taxon>Eukaryota</taxon>
        <taxon>Metazoa</taxon>
        <taxon>Ecdysozoa</taxon>
        <taxon>Arthropoda</taxon>
        <taxon>Hexapoda</taxon>
        <taxon>Insecta</taxon>
        <taxon>Pterygota</taxon>
        <taxon>Neoptera</taxon>
        <taxon>Endopterygota</taxon>
        <taxon>Coleoptera</taxon>
        <taxon>Polyphaga</taxon>
        <taxon>Cucujiformia</taxon>
        <taxon>Tenebrionidae</taxon>
        <taxon>Tenebrionidae incertae sedis</taxon>
        <taxon>Tribolium</taxon>
    </lineage>
</organism>
<reference evidence="11 12" key="1">
    <citation type="journal article" date="2008" name="Nature">
        <title>The genome of the model beetle and pest Tribolium castaneum.</title>
        <authorList>
            <consortium name="Tribolium Genome Sequencing Consortium"/>
            <person name="Richards S."/>
            <person name="Gibbs R.A."/>
            <person name="Weinstock G.M."/>
            <person name="Brown S.J."/>
            <person name="Denell R."/>
            <person name="Beeman R.W."/>
            <person name="Gibbs R."/>
            <person name="Beeman R.W."/>
            <person name="Brown S.J."/>
            <person name="Bucher G."/>
            <person name="Friedrich M."/>
            <person name="Grimmelikhuijzen C.J."/>
            <person name="Klingler M."/>
            <person name="Lorenzen M."/>
            <person name="Richards S."/>
            <person name="Roth S."/>
            <person name="Schroder R."/>
            <person name="Tautz D."/>
            <person name="Zdobnov E.M."/>
            <person name="Muzny D."/>
            <person name="Gibbs R.A."/>
            <person name="Weinstock G.M."/>
            <person name="Attaway T."/>
            <person name="Bell S."/>
            <person name="Buhay C.J."/>
            <person name="Chandrabose M.N."/>
            <person name="Chavez D."/>
            <person name="Clerk-Blankenburg K.P."/>
            <person name="Cree A."/>
            <person name="Dao M."/>
            <person name="Davis C."/>
            <person name="Chacko J."/>
            <person name="Dinh H."/>
            <person name="Dugan-Rocha S."/>
            <person name="Fowler G."/>
            <person name="Garner T.T."/>
            <person name="Garnes J."/>
            <person name="Gnirke A."/>
            <person name="Hawes A."/>
            <person name="Hernandez J."/>
            <person name="Hines S."/>
            <person name="Holder M."/>
            <person name="Hume J."/>
            <person name="Jhangiani S.N."/>
            <person name="Joshi V."/>
            <person name="Khan Z.M."/>
            <person name="Jackson L."/>
            <person name="Kovar C."/>
            <person name="Kowis A."/>
            <person name="Lee S."/>
            <person name="Lewis L.R."/>
            <person name="Margolis J."/>
            <person name="Morgan M."/>
            <person name="Nazareth L.V."/>
            <person name="Nguyen N."/>
            <person name="Okwuonu G."/>
            <person name="Parker D."/>
            <person name="Richards S."/>
            <person name="Ruiz S.J."/>
            <person name="Santibanez J."/>
            <person name="Savard J."/>
            <person name="Scherer S.E."/>
            <person name="Schneider B."/>
            <person name="Sodergren E."/>
            <person name="Tautz D."/>
            <person name="Vattahil S."/>
            <person name="Villasana D."/>
            <person name="White C.S."/>
            <person name="Wright R."/>
            <person name="Park Y."/>
            <person name="Beeman R.W."/>
            <person name="Lord J."/>
            <person name="Oppert B."/>
            <person name="Lorenzen M."/>
            <person name="Brown S."/>
            <person name="Wang L."/>
            <person name="Savard J."/>
            <person name="Tautz D."/>
            <person name="Richards S."/>
            <person name="Weinstock G."/>
            <person name="Gibbs R.A."/>
            <person name="Liu Y."/>
            <person name="Worley K."/>
            <person name="Weinstock G."/>
            <person name="Elsik C.G."/>
            <person name="Reese J.T."/>
            <person name="Elhaik E."/>
            <person name="Landan G."/>
            <person name="Graur D."/>
            <person name="Arensburger P."/>
            <person name="Atkinson P."/>
            <person name="Beeman R.W."/>
            <person name="Beidler J."/>
            <person name="Brown S.J."/>
            <person name="Demuth J.P."/>
            <person name="Drury D.W."/>
            <person name="Du Y.Z."/>
            <person name="Fujiwara H."/>
            <person name="Lorenzen M."/>
            <person name="Maselli V."/>
            <person name="Osanai M."/>
            <person name="Park Y."/>
            <person name="Robertson H.M."/>
            <person name="Tu Z."/>
            <person name="Wang J.J."/>
            <person name="Wang S."/>
            <person name="Richards S."/>
            <person name="Song H."/>
            <person name="Zhang L."/>
            <person name="Sodergren E."/>
            <person name="Werner D."/>
            <person name="Stanke M."/>
            <person name="Morgenstern B."/>
            <person name="Solovyev V."/>
            <person name="Kosarev P."/>
            <person name="Brown G."/>
            <person name="Chen H.C."/>
            <person name="Ermolaeva O."/>
            <person name="Hlavina W."/>
            <person name="Kapustin Y."/>
            <person name="Kiryutin B."/>
            <person name="Kitts P."/>
            <person name="Maglott D."/>
            <person name="Pruitt K."/>
            <person name="Sapojnikov V."/>
            <person name="Souvorov A."/>
            <person name="Mackey A.J."/>
            <person name="Waterhouse R.M."/>
            <person name="Wyder S."/>
            <person name="Zdobnov E.M."/>
            <person name="Zdobnov E.M."/>
            <person name="Wyder S."/>
            <person name="Kriventseva E.V."/>
            <person name="Kadowaki T."/>
            <person name="Bork P."/>
            <person name="Aranda M."/>
            <person name="Bao R."/>
            <person name="Beermann A."/>
            <person name="Berns N."/>
            <person name="Bolognesi R."/>
            <person name="Bonneton F."/>
            <person name="Bopp D."/>
            <person name="Brown S.J."/>
            <person name="Bucher G."/>
            <person name="Butts T."/>
            <person name="Chaumot A."/>
            <person name="Denell R.E."/>
            <person name="Ferrier D.E."/>
            <person name="Friedrich M."/>
            <person name="Gordon C.M."/>
            <person name="Jindra M."/>
            <person name="Klingler M."/>
            <person name="Lan Q."/>
            <person name="Lattorff H.M."/>
            <person name="Laudet V."/>
            <person name="von Levetsow C."/>
            <person name="Liu Z."/>
            <person name="Lutz R."/>
            <person name="Lynch J.A."/>
            <person name="da Fonseca R.N."/>
            <person name="Posnien N."/>
            <person name="Reuter R."/>
            <person name="Roth S."/>
            <person name="Savard J."/>
            <person name="Schinko J.B."/>
            <person name="Schmitt C."/>
            <person name="Schoppmeier M."/>
            <person name="Schroder R."/>
            <person name="Shippy T.D."/>
            <person name="Simonnet F."/>
            <person name="Marques-Souza H."/>
            <person name="Tautz D."/>
            <person name="Tomoyasu Y."/>
            <person name="Trauner J."/>
            <person name="Van der Zee M."/>
            <person name="Vervoort M."/>
            <person name="Wittkopp N."/>
            <person name="Wimmer E.A."/>
            <person name="Yang X."/>
            <person name="Jones A.K."/>
            <person name="Sattelle D.B."/>
            <person name="Ebert P.R."/>
            <person name="Nelson D."/>
            <person name="Scott J.G."/>
            <person name="Beeman R.W."/>
            <person name="Muthukrishnan S."/>
            <person name="Kramer K.J."/>
            <person name="Arakane Y."/>
            <person name="Beeman R.W."/>
            <person name="Zhu Q."/>
            <person name="Hogenkamp D."/>
            <person name="Dixit R."/>
            <person name="Oppert B."/>
            <person name="Jiang H."/>
            <person name="Zou Z."/>
            <person name="Marshall J."/>
            <person name="Elpidina E."/>
            <person name="Vinokurov K."/>
            <person name="Oppert C."/>
            <person name="Zou Z."/>
            <person name="Evans J."/>
            <person name="Lu Z."/>
            <person name="Zhao P."/>
            <person name="Sumathipala N."/>
            <person name="Altincicek B."/>
            <person name="Vilcinskas A."/>
            <person name="Williams M."/>
            <person name="Hultmark D."/>
            <person name="Hetru C."/>
            <person name="Jiang H."/>
            <person name="Grimmelikhuijzen C.J."/>
            <person name="Hauser F."/>
            <person name="Cazzamali G."/>
            <person name="Williamson M."/>
            <person name="Park Y."/>
            <person name="Li B."/>
            <person name="Tanaka Y."/>
            <person name="Predel R."/>
            <person name="Neupert S."/>
            <person name="Schachtner J."/>
            <person name="Verleyen P."/>
            <person name="Raible F."/>
            <person name="Bork P."/>
            <person name="Friedrich M."/>
            <person name="Walden K.K."/>
            <person name="Robertson H.M."/>
            <person name="Angeli S."/>
            <person name="Foret S."/>
            <person name="Bucher G."/>
            <person name="Schuetz S."/>
            <person name="Maleszka R."/>
            <person name="Wimmer E.A."/>
            <person name="Beeman R.W."/>
            <person name="Lorenzen M."/>
            <person name="Tomoyasu Y."/>
            <person name="Miller S.C."/>
            <person name="Grossmann D."/>
            <person name="Bucher G."/>
        </authorList>
    </citation>
    <scope>NUCLEOTIDE SEQUENCE [LARGE SCALE GENOMIC DNA]</scope>
    <source>
        <strain evidence="11 12">Georgia GA2</strain>
    </source>
</reference>
<comment type="similarity">
    <text evidence="10">Belongs to the insect chemoreceptor superfamily. Heteromeric odorant receptor channel (TC 1.A.69) family.</text>
</comment>
<dbReference type="PANTHER" id="PTHR21137:SF35">
    <property type="entry name" value="ODORANT RECEPTOR 19A-RELATED"/>
    <property type="match status" value="1"/>
</dbReference>
<dbReference type="GO" id="GO:0005886">
    <property type="term" value="C:plasma membrane"/>
    <property type="evidence" value="ECO:0000318"/>
    <property type="project" value="GO_Central"/>
</dbReference>
<evidence type="ECO:0000256" key="1">
    <source>
        <dbReference type="ARBA" id="ARBA00004651"/>
    </source>
</evidence>
<dbReference type="InParanoid" id="D6WLQ4"/>
<evidence type="ECO:0000313" key="11">
    <source>
        <dbReference type="EMBL" id="EFA04737.1"/>
    </source>
</evidence>
<proteinExistence type="inferred from homology"/>
<keyword evidence="3 10" id="KW-0716">Sensory transduction</keyword>
<keyword evidence="12" id="KW-1185">Reference proteome</keyword>
<feature type="transmembrane region" description="Helical" evidence="10">
    <location>
        <begin position="337"/>
        <end position="357"/>
    </location>
</feature>
<evidence type="ECO:0000256" key="3">
    <source>
        <dbReference type="ARBA" id="ARBA00022606"/>
    </source>
</evidence>
<feature type="transmembrane region" description="Helical" evidence="10">
    <location>
        <begin position="167"/>
        <end position="189"/>
    </location>
</feature>
<reference evidence="11 12" key="2">
    <citation type="journal article" date="2010" name="Nucleic Acids Res.">
        <title>BeetleBase in 2010: revisions to provide comprehensive genomic information for Tribolium castaneum.</title>
        <authorList>
            <person name="Kim H.S."/>
            <person name="Murphy T."/>
            <person name="Xia J."/>
            <person name="Caragea D."/>
            <person name="Park Y."/>
            <person name="Beeman R.W."/>
            <person name="Lorenzen M.D."/>
            <person name="Butcher S."/>
            <person name="Manak J.R."/>
            <person name="Brown S.J."/>
        </authorList>
    </citation>
    <scope>GENOME REANNOTATION</scope>
    <source>
        <strain evidence="11 12">Georgia GA2</strain>
    </source>
</reference>
<keyword evidence="5 10" id="KW-0552">Olfaction</keyword>
<gene>
    <name evidence="11" type="primary">Or269</name>
    <name evidence="11" type="ORF">TcasGA2_TC030402</name>
</gene>
<comment type="caution">
    <text evidence="10">Lacks conserved residue(s) required for the propagation of feature annotation.</text>
</comment>
<keyword evidence="4 10" id="KW-0812">Transmembrane</keyword>